<dbReference type="STRING" id="1895771.BGO89_08865"/>
<evidence type="ECO:0000256" key="3">
    <source>
        <dbReference type="ARBA" id="ARBA00023002"/>
    </source>
</evidence>
<sequence>MKAIIILVTLIVGITAMSAQSLHDFTMKDIDGKETALASYKGKVVLVVNVASFCGYTKQYKPLEALYRKYKDRGLVVAGFPANDFGAQEPGTDKEIATFCSTTYDVTFPMFSKITVKGEHKAPLYAFLTSGGGNPALAGEIDWNFEKFLVGKDGRIIHRYKSDVDPMSEEVLRDIEKAL</sequence>
<dbReference type="InterPro" id="IPR029759">
    <property type="entry name" value="GPX_AS"/>
</dbReference>
<dbReference type="PANTHER" id="PTHR11592:SF78">
    <property type="entry name" value="GLUTATHIONE PEROXIDASE"/>
    <property type="match status" value="1"/>
</dbReference>
<feature type="chain" id="PRO_5013041700" description="Glutathione peroxidase" evidence="6">
    <location>
        <begin position="20"/>
        <end position="179"/>
    </location>
</feature>
<evidence type="ECO:0000256" key="1">
    <source>
        <dbReference type="ARBA" id="ARBA00006926"/>
    </source>
</evidence>
<proteinExistence type="inferred from homology"/>
<evidence type="ECO:0000313" key="8">
    <source>
        <dbReference type="EMBL" id="OJX56649.1"/>
    </source>
</evidence>
<organism evidence="8 9">
    <name type="scientific">Candidatus Kapaibacterium thiocyanatum</name>
    <dbReference type="NCBI Taxonomy" id="1895771"/>
    <lineage>
        <taxon>Bacteria</taxon>
        <taxon>Pseudomonadati</taxon>
        <taxon>Candidatus Kapaibacteriota</taxon>
        <taxon>Candidatus Kapaibacteriia</taxon>
        <taxon>Candidatus Kapaibacteriales</taxon>
        <taxon>Candidatus Kapaibacteriaceae</taxon>
        <taxon>Candidatus Kapaibacterium</taxon>
    </lineage>
</organism>
<evidence type="ECO:0000256" key="5">
    <source>
        <dbReference type="RuleBase" id="RU000499"/>
    </source>
</evidence>
<dbReference type="PROSITE" id="PS51355">
    <property type="entry name" value="GLUTATHIONE_PEROXID_3"/>
    <property type="match status" value="1"/>
</dbReference>
<dbReference type="CDD" id="cd00340">
    <property type="entry name" value="GSH_Peroxidase"/>
    <property type="match status" value="1"/>
</dbReference>
<keyword evidence="2 5" id="KW-0575">Peroxidase</keyword>
<comment type="similarity">
    <text evidence="1 5">Belongs to the glutathione peroxidase family.</text>
</comment>
<feature type="active site" evidence="4">
    <location>
        <position position="54"/>
    </location>
</feature>
<dbReference type="InterPro" id="IPR013766">
    <property type="entry name" value="Thioredoxin_domain"/>
</dbReference>
<keyword evidence="3 5" id="KW-0560">Oxidoreductase</keyword>
<gene>
    <name evidence="8" type="ORF">BGO89_08865</name>
</gene>
<name>A0A1M3KWN8_9BACT</name>
<dbReference type="PANTHER" id="PTHR11592">
    <property type="entry name" value="GLUTATHIONE PEROXIDASE"/>
    <property type="match status" value="1"/>
</dbReference>
<dbReference type="EMBL" id="MKVH01000024">
    <property type="protein sequence ID" value="OJX56649.1"/>
    <property type="molecule type" value="Genomic_DNA"/>
</dbReference>
<evidence type="ECO:0000259" key="7">
    <source>
        <dbReference type="PROSITE" id="PS51352"/>
    </source>
</evidence>
<reference evidence="8 9" key="1">
    <citation type="submission" date="2016-09" db="EMBL/GenBank/DDBJ databases">
        <title>Genome-resolved meta-omics ties microbial dynamics to process performance in biotechnology for thiocyanate degradation.</title>
        <authorList>
            <person name="Kantor R.S."/>
            <person name="Huddy R.J."/>
            <person name="Iyer R."/>
            <person name="Thomas B.C."/>
            <person name="Brown C.T."/>
            <person name="Anantharaman K."/>
            <person name="Tringe S."/>
            <person name="Hettich R.L."/>
            <person name="Harrison S.T."/>
            <person name="Banfield J.F."/>
        </authorList>
    </citation>
    <scope>NUCLEOTIDE SEQUENCE [LARGE SCALE GENOMIC DNA]</scope>
    <source>
        <strain evidence="8">59-99</strain>
    </source>
</reference>
<accession>A0A1M3KWN8</accession>
<comment type="caution">
    <text evidence="8">The sequence shown here is derived from an EMBL/GenBank/DDBJ whole genome shotgun (WGS) entry which is preliminary data.</text>
</comment>
<evidence type="ECO:0000256" key="2">
    <source>
        <dbReference type="ARBA" id="ARBA00022559"/>
    </source>
</evidence>
<dbReference type="Gene3D" id="3.40.30.10">
    <property type="entry name" value="Glutaredoxin"/>
    <property type="match status" value="1"/>
</dbReference>
<dbReference type="AlphaFoldDB" id="A0A1M3KWN8"/>
<dbReference type="InterPro" id="IPR036249">
    <property type="entry name" value="Thioredoxin-like_sf"/>
</dbReference>
<feature type="domain" description="Thioredoxin" evidence="7">
    <location>
        <begin position="16"/>
        <end position="179"/>
    </location>
</feature>
<protein>
    <recommendedName>
        <fullName evidence="5">Glutathione peroxidase</fullName>
    </recommendedName>
</protein>
<dbReference type="GO" id="GO:0004601">
    <property type="term" value="F:peroxidase activity"/>
    <property type="evidence" value="ECO:0007669"/>
    <property type="project" value="UniProtKB-KW"/>
</dbReference>
<dbReference type="SUPFAM" id="SSF52833">
    <property type="entry name" value="Thioredoxin-like"/>
    <property type="match status" value="1"/>
</dbReference>
<dbReference type="PRINTS" id="PR01011">
    <property type="entry name" value="GLUTPROXDASE"/>
</dbReference>
<dbReference type="Pfam" id="PF00255">
    <property type="entry name" value="GSHPx"/>
    <property type="match status" value="1"/>
</dbReference>
<dbReference type="PROSITE" id="PS00460">
    <property type="entry name" value="GLUTATHIONE_PEROXID_1"/>
    <property type="match status" value="1"/>
</dbReference>
<feature type="signal peptide" evidence="6">
    <location>
        <begin position="1"/>
        <end position="19"/>
    </location>
</feature>
<dbReference type="PROSITE" id="PS51352">
    <property type="entry name" value="THIOREDOXIN_2"/>
    <property type="match status" value="1"/>
</dbReference>
<keyword evidence="6" id="KW-0732">Signal</keyword>
<dbReference type="InterPro" id="IPR000889">
    <property type="entry name" value="Glutathione_peroxidase"/>
</dbReference>
<dbReference type="Proteomes" id="UP000184233">
    <property type="component" value="Unassembled WGS sequence"/>
</dbReference>
<evidence type="ECO:0000256" key="4">
    <source>
        <dbReference type="PIRSR" id="PIRSR000303-1"/>
    </source>
</evidence>
<evidence type="ECO:0000313" key="9">
    <source>
        <dbReference type="Proteomes" id="UP000184233"/>
    </source>
</evidence>
<dbReference type="PIRSF" id="PIRSF000303">
    <property type="entry name" value="Glutathion_perox"/>
    <property type="match status" value="1"/>
</dbReference>
<evidence type="ECO:0000256" key="6">
    <source>
        <dbReference type="SAM" id="SignalP"/>
    </source>
</evidence>
<dbReference type="FunFam" id="3.40.30.10:FF:000010">
    <property type="entry name" value="Glutathione peroxidase"/>
    <property type="match status" value="1"/>
</dbReference>
<dbReference type="GO" id="GO:0034599">
    <property type="term" value="P:cellular response to oxidative stress"/>
    <property type="evidence" value="ECO:0007669"/>
    <property type="project" value="TreeGrafter"/>
</dbReference>